<dbReference type="Proteomes" id="UP000324222">
    <property type="component" value="Unassembled WGS sequence"/>
</dbReference>
<protein>
    <submittedName>
        <fullName evidence="1">Uncharacterized protein</fullName>
    </submittedName>
</protein>
<comment type="caution">
    <text evidence="1">The sequence shown here is derived from an EMBL/GenBank/DDBJ whole genome shotgun (WGS) entry which is preliminary data.</text>
</comment>
<sequence>MLVCVALDGLDERVRLLVIGDCYIELMVCRCHYNEEVSRPDNTSQDICPSAPLPLTSPLPATSHQVVKRIVCRVTRPLLSPLVVPYPFPSLYPPSNV</sequence>
<keyword evidence="2" id="KW-1185">Reference proteome</keyword>
<gene>
    <name evidence="1" type="ORF">E2C01_051376</name>
</gene>
<reference evidence="1 2" key="1">
    <citation type="submission" date="2019-05" db="EMBL/GenBank/DDBJ databases">
        <title>Another draft genome of Portunus trituberculatus and its Hox gene families provides insights of decapod evolution.</title>
        <authorList>
            <person name="Jeong J.-H."/>
            <person name="Song I."/>
            <person name="Kim S."/>
            <person name="Choi T."/>
            <person name="Kim D."/>
            <person name="Ryu S."/>
            <person name="Kim W."/>
        </authorList>
    </citation>
    <scope>NUCLEOTIDE SEQUENCE [LARGE SCALE GENOMIC DNA]</scope>
    <source>
        <tissue evidence="1">Muscle</tissue>
    </source>
</reference>
<dbReference type="AlphaFoldDB" id="A0A5B7GJE2"/>
<evidence type="ECO:0000313" key="2">
    <source>
        <dbReference type="Proteomes" id="UP000324222"/>
    </source>
</evidence>
<dbReference type="EMBL" id="VSRR010014754">
    <property type="protein sequence ID" value="MPC57397.1"/>
    <property type="molecule type" value="Genomic_DNA"/>
</dbReference>
<accession>A0A5B7GJE2</accession>
<name>A0A5B7GJE2_PORTR</name>
<proteinExistence type="predicted"/>
<evidence type="ECO:0000313" key="1">
    <source>
        <dbReference type="EMBL" id="MPC57397.1"/>
    </source>
</evidence>
<organism evidence="1 2">
    <name type="scientific">Portunus trituberculatus</name>
    <name type="common">Swimming crab</name>
    <name type="synonym">Neptunus trituberculatus</name>
    <dbReference type="NCBI Taxonomy" id="210409"/>
    <lineage>
        <taxon>Eukaryota</taxon>
        <taxon>Metazoa</taxon>
        <taxon>Ecdysozoa</taxon>
        <taxon>Arthropoda</taxon>
        <taxon>Crustacea</taxon>
        <taxon>Multicrustacea</taxon>
        <taxon>Malacostraca</taxon>
        <taxon>Eumalacostraca</taxon>
        <taxon>Eucarida</taxon>
        <taxon>Decapoda</taxon>
        <taxon>Pleocyemata</taxon>
        <taxon>Brachyura</taxon>
        <taxon>Eubrachyura</taxon>
        <taxon>Portunoidea</taxon>
        <taxon>Portunidae</taxon>
        <taxon>Portuninae</taxon>
        <taxon>Portunus</taxon>
    </lineage>
</organism>